<evidence type="ECO:0000259" key="3">
    <source>
        <dbReference type="Pfam" id="PF00561"/>
    </source>
</evidence>
<dbReference type="PROSITE" id="PS51257">
    <property type="entry name" value="PROKAR_LIPOPROTEIN"/>
    <property type="match status" value="1"/>
</dbReference>
<protein>
    <submittedName>
        <fullName evidence="4">Alpha/beta hydrolase</fullName>
    </submittedName>
</protein>
<comment type="caution">
    <text evidence="4">The sequence shown here is derived from an EMBL/GenBank/DDBJ whole genome shotgun (WGS) entry which is preliminary data.</text>
</comment>
<dbReference type="Pfam" id="PF00561">
    <property type="entry name" value="Abhydrolase_1"/>
    <property type="match status" value="1"/>
</dbReference>
<dbReference type="RefSeq" id="WP_202688012.1">
    <property type="nucleotide sequence ID" value="NZ_JAESVN010000003.1"/>
</dbReference>
<evidence type="ECO:0000313" key="4">
    <source>
        <dbReference type="EMBL" id="MBL4917184.1"/>
    </source>
</evidence>
<gene>
    <name evidence="4" type="ORF">JL811_08105</name>
</gene>
<dbReference type="EMBL" id="JAESVN010000003">
    <property type="protein sequence ID" value="MBL4917184.1"/>
    <property type="molecule type" value="Genomic_DNA"/>
</dbReference>
<sequence>MISTRLAISLAAAVAVLGGCAALVDGRATRMEARAEAETPPVGQFVEVGGRRVHALVMGEGPDLVLIHGAGGNLRDFTMGIAQDLARDYRVTLLDRPGLGYSDPLPGDGVNVLLQADHLRAAADLLGVRNPIVLGHSYGGAVALAWALRDPSGPRGLVLVGAASMPFPGGLGAWYQVNASALGAATLSPLITAFATDAQIDGSVAAVFAPDPAPPGYAGHIGARLTIRRDTMRRNARQVMGLKPNLIAMEPNYPQLTLPVEILHGSNDTTVPPHIHAIPLSQRLPDARLTLIEGAGHMPHHIHPDLIRAAIDRLAAR</sequence>
<dbReference type="GO" id="GO:0006508">
    <property type="term" value="P:proteolysis"/>
    <property type="evidence" value="ECO:0007669"/>
    <property type="project" value="InterPro"/>
</dbReference>
<dbReference type="InterPro" id="IPR029058">
    <property type="entry name" value="AB_hydrolase_fold"/>
</dbReference>
<name>A0A8K0V7J1_9RHOB</name>
<keyword evidence="5" id="KW-1185">Reference proteome</keyword>
<dbReference type="AlphaFoldDB" id="A0A8K0V7J1"/>
<keyword evidence="2 4" id="KW-0378">Hydrolase</keyword>
<feature type="domain" description="AB hydrolase-1" evidence="3">
    <location>
        <begin position="64"/>
        <end position="304"/>
    </location>
</feature>
<evidence type="ECO:0000313" key="5">
    <source>
        <dbReference type="Proteomes" id="UP000648908"/>
    </source>
</evidence>
<accession>A0A8K0V7J1</accession>
<dbReference type="PRINTS" id="PR00111">
    <property type="entry name" value="ABHYDROLASE"/>
</dbReference>
<comment type="similarity">
    <text evidence="1">Belongs to the peptidase S33 family.</text>
</comment>
<dbReference type="InterPro" id="IPR002410">
    <property type="entry name" value="Peptidase_S33"/>
</dbReference>
<dbReference type="PANTHER" id="PTHR43433:SF1">
    <property type="entry name" value="BLL5160 PROTEIN"/>
    <property type="match status" value="1"/>
</dbReference>
<reference evidence="4" key="1">
    <citation type="submission" date="2021-01" db="EMBL/GenBank/DDBJ databases">
        <title>Tabrizicola alba sp. nov. a motile alkaliphilic bacterium isolated from a soda lake.</title>
        <authorList>
            <person name="Szuroczki S."/>
            <person name="Abbaszade G."/>
            <person name="Schumann P."/>
            <person name="Toth E."/>
        </authorList>
    </citation>
    <scope>NUCLEOTIDE SEQUENCE</scope>
    <source>
        <strain evidence="4">DMG-N-6</strain>
    </source>
</reference>
<organism evidence="4 5">
    <name type="scientific">Szabonella alba</name>
    <dbReference type="NCBI Taxonomy" id="2804194"/>
    <lineage>
        <taxon>Bacteria</taxon>
        <taxon>Pseudomonadati</taxon>
        <taxon>Pseudomonadota</taxon>
        <taxon>Alphaproteobacteria</taxon>
        <taxon>Rhodobacterales</taxon>
        <taxon>Paracoccaceae</taxon>
        <taxon>Szabonella</taxon>
    </lineage>
</organism>
<evidence type="ECO:0000256" key="2">
    <source>
        <dbReference type="ARBA" id="ARBA00022801"/>
    </source>
</evidence>
<dbReference type="InterPro" id="IPR000073">
    <property type="entry name" value="AB_hydrolase_1"/>
</dbReference>
<proteinExistence type="inferred from homology"/>
<dbReference type="GO" id="GO:0008233">
    <property type="term" value="F:peptidase activity"/>
    <property type="evidence" value="ECO:0007669"/>
    <property type="project" value="InterPro"/>
</dbReference>
<dbReference type="InterPro" id="IPR050471">
    <property type="entry name" value="AB_hydrolase"/>
</dbReference>
<dbReference type="SUPFAM" id="SSF53474">
    <property type="entry name" value="alpha/beta-Hydrolases"/>
    <property type="match status" value="1"/>
</dbReference>
<dbReference type="PRINTS" id="PR00793">
    <property type="entry name" value="PROAMNOPTASE"/>
</dbReference>
<dbReference type="PANTHER" id="PTHR43433">
    <property type="entry name" value="HYDROLASE, ALPHA/BETA FOLD FAMILY PROTEIN"/>
    <property type="match status" value="1"/>
</dbReference>
<dbReference type="Gene3D" id="3.40.50.1820">
    <property type="entry name" value="alpha/beta hydrolase"/>
    <property type="match status" value="1"/>
</dbReference>
<dbReference type="Proteomes" id="UP000648908">
    <property type="component" value="Unassembled WGS sequence"/>
</dbReference>
<evidence type="ECO:0000256" key="1">
    <source>
        <dbReference type="ARBA" id="ARBA00010088"/>
    </source>
</evidence>